<dbReference type="AlphaFoldDB" id="A0ABD3TC10"/>
<evidence type="ECO:0000313" key="2">
    <source>
        <dbReference type="Proteomes" id="UP001634393"/>
    </source>
</evidence>
<name>A0ABD3TC10_9LAMI</name>
<proteinExistence type="predicted"/>
<organism evidence="1 2">
    <name type="scientific">Penstemon smallii</name>
    <dbReference type="NCBI Taxonomy" id="265156"/>
    <lineage>
        <taxon>Eukaryota</taxon>
        <taxon>Viridiplantae</taxon>
        <taxon>Streptophyta</taxon>
        <taxon>Embryophyta</taxon>
        <taxon>Tracheophyta</taxon>
        <taxon>Spermatophyta</taxon>
        <taxon>Magnoliopsida</taxon>
        <taxon>eudicotyledons</taxon>
        <taxon>Gunneridae</taxon>
        <taxon>Pentapetalae</taxon>
        <taxon>asterids</taxon>
        <taxon>lamiids</taxon>
        <taxon>Lamiales</taxon>
        <taxon>Plantaginaceae</taxon>
        <taxon>Cheloneae</taxon>
        <taxon>Penstemon</taxon>
    </lineage>
</organism>
<comment type="caution">
    <text evidence="1">The sequence shown here is derived from an EMBL/GenBank/DDBJ whole genome shotgun (WGS) entry which is preliminary data.</text>
</comment>
<keyword evidence="2" id="KW-1185">Reference proteome</keyword>
<sequence>MSDLNIEREYSSHRVQQHLARNLIPRRSSPRDVAAKAVAMEELGTIYPQTMKNMPDLNFIGIQS</sequence>
<accession>A0ABD3TC10</accession>
<gene>
    <name evidence="1" type="ORF">ACJIZ3_008961</name>
</gene>
<dbReference type="EMBL" id="JBJXBP010000004">
    <property type="protein sequence ID" value="KAL3834225.1"/>
    <property type="molecule type" value="Genomic_DNA"/>
</dbReference>
<protein>
    <submittedName>
        <fullName evidence="1">Uncharacterized protein</fullName>
    </submittedName>
</protein>
<reference evidence="1 2" key="1">
    <citation type="submission" date="2024-12" db="EMBL/GenBank/DDBJ databases">
        <title>The unique morphological basis and parallel evolutionary history of personate flowers in Penstemon.</title>
        <authorList>
            <person name="Depatie T.H."/>
            <person name="Wessinger C.A."/>
        </authorList>
    </citation>
    <scope>NUCLEOTIDE SEQUENCE [LARGE SCALE GENOMIC DNA]</scope>
    <source>
        <strain evidence="1">WTNN_2</strain>
        <tissue evidence="1">Leaf</tissue>
    </source>
</reference>
<evidence type="ECO:0000313" key="1">
    <source>
        <dbReference type="EMBL" id="KAL3834225.1"/>
    </source>
</evidence>
<dbReference type="Proteomes" id="UP001634393">
    <property type="component" value="Unassembled WGS sequence"/>
</dbReference>